<protein>
    <submittedName>
        <fullName evidence="1">Uncharacterized protein</fullName>
    </submittedName>
</protein>
<evidence type="ECO:0000313" key="1">
    <source>
        <dbReference type="EMBL" id="LAB51599.1"/>
    </source>
</evidence>
<proteinExistence type="predicted"/>
<dbReference type="AlphaFoldDB" id="A0A2D4P2R2"/>
<name>A0A2D4P2R2_MICSU</name>
<reference evidence="1" key="2">
    <citation type="submission" date="2017-11" db="EMBL/GenBank/DDBJ databases">
        <title>Coralsnake Venomics: Analyses of Venom Gland Transcriptomes and Proteomes of Six Brazilian Taxa.</title>
        <authorList>
            <person name="Aird S.D."/>
            <person name="Jorge da Silva N."/>
            <person name="Qiu L."/>
            <person name="Villar-Briones A."/>
            <person name="Aparecida-Saddi V."/>
            <person name="Campos-Telles M.P."/>
            <person name="Grau M."/>
            <person name="Mikheyev A.S."/>
        </authorList>
    </citation>
    <scope>NUCLEOTIDE SEQUENCE</scope>
    <source>
        <tissue evidence="1">Venom_gland</tissue>
    </source>
</reference>
<reference evidence="1" key="1">
    <citation type="submission" date="2017-07" db="EMBL/GenBank/DDBJ databases">
        <authorList>
            <person name="Mikheyev A."/>
            <person name="Grau M."/>
        </authorList>
    </citation>
    <scope>NUCLEOTIDE SEQUENCE</scope>
    <source>
        <tissue evidence="1">Venom_gland</tissue>
    </source>
</reference>
<dbReference type="EMBL" id="IACN01031018">
    <property type="protein sequence ID" value="LAB51599.1"/>
    <property type="molecule type" value="Transcribed_RNA"/>
</dbReference>
<accession>A0A2D4P2R2</accession>
<dbReference type="EMBL" id="IACN01031017">
    <property type="protein sequence ID" value="LAB51597.1"/>
    <property type="molecule type" value="Transcribed_RNA"/>
</dbReference>
<organism evidence="1">
    <name type="scientific">Micrurus surinamensis</name>
    <name type="common">Surinam coral snake</name>
    <dbReference type="NCBI Taxonomy" id="129470"/>
    <lineage>
        <taxon>Eukaryota</taxon>
        <taxon>Metazoa</taxon>
        <taxon>Chordata</taxon>
        <taxon>Craniata</taxon>
        <taxon>Vertebrata</taxon>
        <taxon>Euteleostomi</taxon>
        <taxon>Lepidosauria</taxon>
        <taxon>Squamata</taxon>
        <taxon>Bifurcata</taxon>
        <taxon>Unidentata</taxon>
        <taxon>Episquamata</taxon>
        <taxon>Toxicofera</taxon>
        <taxon>Serpentes</taxon>
        <taxon>Colubroidea</taxon>
        <taxon>Elapidae</taxon>
        <taxon>Elapinae</taxon>
        <taxon>Micrurus</taxon>
    </lineage>
</organism>
<sequence>MLLYTLGGPITIDVQKSIYFVCIDTHDWTCLESALALIEPHHFCASHYHKNSRLKSDAVALISSSEMLHYIYIFDQLNNNIRTSRSIHLTLLIVFCRPKHLAVNQQALKIWERRNKVFV</sequence>